<feature type="repeat" description="PPR" evidence="3">
    <location>
        <begin position="237"/>
        <end position="271"/>
    </location>
</feature>
<dbReference type="PANTHER" id="PTHR47942:SF51">
    <property type="entry name" value="OS02G0321000 PROTEIN"/>
    <property type="match status" value="1"/>
</dbReference>
<evidence type="ECO:0000256" key="1">
    <source>
        <dbReference type="ARBA" id="ARBA00022737"/>
    </source>
</evidence>
<protein>
    <recommendedName>
        <fullName evidence="7">Pentatricopeptide repeat-containing protein</fullName>
    </recommendedName>
</protein>
<comment type="caution">
    <text evidence="5">The sequence shown here is derived from an EMBL/GenBank/DDBJ whole genome shotgun (WGS) entry which is preliminary data.</text>
</comment>
<feature type="region of interest" description="Disordered" evidence="4">
    <location>
        <begin position="14"/>
        <end position="47"/>
    </location>
</feature>
<feature type="repeat" description="PPR" evidence="3">
    <location>
        <begin position="409"/>
        <end position="439"/>
    </location>
</feature>
<dbReference type="PANTHER" id="PTHR47942">
    <property type="entry name" value="TETRATRICOPEPTIDE REPEAT (TPR)-LIKE SUPERFAMILY PROTEIN-RELATED"/>
    <property type="match status" value="1"/>
</dbReference>
<dbReference type="Gene3D" id="1.25.40.10">
    <property type="entry name" value="Tetratricopeptide repeat domain"/>
    <property type="match status" value="5"/>
</dbReference>
<dbReference type="AlphaFoldDB" id="A0AAV5EAC1"/>
<organism evidence="5 6">
    <name type="scientific">Eleusine coracana subsp. coracana</name>
    <dbReference type="NCBI Taxonomy" id="191504"/>
    <lineage>
        <taxon>Eukaryota</taxon>
        <taxon>Viridiplantae</taxon>
        <taxon>Streptophyta</taxon>
        <taxon>Embryophyta</taxon>
        <taxon>Tracheophyta</taxon>
        <taxon>Spermatophyta</taxon>
        <taxon>Magnoliopsida</taxon>
        <taxon>Liliopsida</taxon>
        <taxon>Poales</taxon>
        <taxon>Poaceae</taxon>
        <taxon>PACMAD clade</taxon>
        <taxon>Chloridoideae</taxon>
        <taxon>Cynodonteae</taxon>
        <taxon>Eleusininae</taxon>
        <taxon>Eleusine</taxon>
    </lineage>
</organism>
<proteinExistence type="predicted"/>
<feature type="repeat" description="PPR" evidence="3">
    <location>
        <begin position="202"/>
        <end position="236"/>
    </location>
</feature>
<dbReference type="EMBL" id="BQKI01000074">
    <property type="protein sequence ID" value="GJN19698.1"/>
    <property type="molecule type" value="Genomic_DNA"/>
</dbReference>
<dbReference type="PROSITE" id="PS51375">
    <property type="entry name" value="PPR"/>
    <property type="match status" value="9"/>
</dbReference>
<dbReference type="InterPro" id="IPR051222">
    <property type="entry name" value="PPR/CCM1_RNA-binding"/>
</dbReference>
<dbReference type="Pfam" id="PF13041">
    <property type="entry name" value="PPR_2"/>
    <property type="match status" value="5"/>
</dbReference>
<evidence type="ECO:0000313" key="5">
    <source>
        <dbReference type="EMBL" id="GJN19698.1"/>
    </source>
</evidence>
<name>A0AAV5EAC1_ELECO</name>
<dbReference type="Pfam" id="PF01535">
    <property type="entry name" value="PPR"/>
    <property type="match status" value="1"/>
</dbReference>
<reference evidence="5" key="2">
    <citation type="submission" date="2021-12" db="EMBL/GenBank/DDBJ databases">
        <title>Resequencing data analysis of finger millet.</title>
        <authorList>
            <person name="Hatakeyama M."/>
            <person name="Aluri S."/>
            <person name="Balachadran M.T."/>
            <person name="Sivarajan S.R."/>
            <person name="Poveda L."/>
            <person name="Shimizu-Inatsugi R."/>
            <person name="Schlapbach R."/>
            <person name="Sreeman S.M."/>
            <person name="Shimizu K.K."/>
        </authorList>
    </citation>
    <scope>NUCLEOTIDE SEQUENCE</scope>
</reference>
<evidence type="ECO:0000313" key="6">
    <source>
        <dbReference type="Proteomes" id="UP001054889"/>
    </source>
</evidence>
<feature type="repeat" description="PPR" evidence="3">
    <location>
        <begin position="272"/>
        <end position="306"/>
    </location>
</feature>
<sequence length="552" mass="62162">MAFSASSAALLALPFPSSSSDDSDEFKPLSTPPVPEPVAASPPPPQQRRQRLWLNLERDCNIEMKALAHAGDVDEVVDLFAELRRRFAAGAGVAPNVLCYNTLLSALADAGRVEEVGGVFEEMCEWGVAPNVSTLNILVKVHAFRAFNFEAAYDLIRQMQGLGVEPDVGTYSTLITGLCRAGRLDEAWGLLESMVEEGCLPMVHTYTPIVQGYCREGRIQEAMELMDEMERVGCPPNVVTYNVLIRALCDHARFDEVEQILVDSRTKGWKPTVVTYNTYMHGLCKEGMVNEVLKQLNVMRAEGLDPTAFTLSIILNCLCHNSMISDAISYLERSTALNLCAGVVAYNTVMSRLCDMGRWPVVLKLMTDMIKKGINPNTRTFNILIRSLCIGGKSSIAKNLIYNQGFTANVVTYNTIIHSFYLNGKFNEAHGLFLDMLLKIHPDEVTYTIVVDGLCREGNFDEAIYWFQKSYETGMWRDSLSVLIRMLVRSEKINKVMEISRMFMSREEKDSLPDYKIFDQTIRSFCWAGFCQYRKFYELSIILDRMLGKKKT</sequence>
<feature type="repeat" description="PPR" evidence="3">
    <location>
        <begin position="131"/>
        <end position="166"/>
    </location>
</feature>
<evidence type="ECO:0000256" key="4">
    <source>
        <dbReference type="SAM" id="MobiDB-lite"/>
    </source>
</evidence>
<evidence type="ECO:0000256" key="2">
    <source>
        <dbReference type="ARBA" id="ARBA00022946"/>
    </source>
</evidence>
<accession>A0AAV5EAC1</accession>
<dbReference type="InterPro" id="IPR002885">
    <property type="entry name" value="PPR_rpt"/>
</dbReference>
<gene>
    <name evidence="5" type="primary">gb07000</name>
    <name evidence="5" type="ORF">PR202_gb07000</name>
</gene>
<evidence type="ECO:0008006" key="7">
    <source>
        <dbReference type="Google" id="ProtNLM"/>
    </source>
</evidence>
<feature type="repeat" description="PPR" evidence="3">
    <location>
        <begin position="443"/>
        <end position="477"/>
    </location>
</feature>
<dbReference type="Pfam" id="PF12854">
    <property type="entry name" value="PPR_1"/>
    <property type="match status" value="1"/>
</dbReference>
<dbReference type="NCBIfam" id="TIGR00756">
    <property type="entry name" value="PPR"/>
    <property type="match status" value="8"/>
</dbReference>
<dbReference type="Proteomes" id="UP001054889">
    <property type="component" value="Unassembled WGS sequence"/>
</dbReference>
<evidence type="ECO:0000256" key="3">
    <source>
        <dbReference type="PROSITE-ProRule" id="PRU00708"/>
    </source>
</evidence>
<feature type="repeat" description="PPR" evidence="3">
    <location>
        <begin position="167"/>
        <end position="201"/>
    </location>
</feature>
<feature type="compositionally biased region" description="Pro residues" evidence="4">
    <location>
        <begin position="30"/>
        <end position="46"/>
    </location>
</feature>
<dbReference type="InterPro" id="IPR011990">
    <property type="entry name" value="TPR-like_helical_dom_sf"/>
</dbReference>
<reference evidence="5" key="1">
    <citation type="journal article" date="2018" name="DNA Res.">
        <title>Multiple hybrid de novo genome assembly of finger millet, an orphan allotetraploid crop.</title>
        <authorList>
            <person name="Hatakeyama M."/>
            <person name="Aluri S."/>
            <person name="Balachadran M.T."/>
            <person name="Sivarajan S.R."/>
            <person name="Patrignani A."/>
            <person name="Gruter S."/>
            <person name="Poveda L."/>
            <person name="Shimizu-Inatsugi R."/>
            <person name="Baeten J."/>
            <person name="Francoijs K.J."/>
            <person name="Nataraja K.N."/>
            <person name="Reddy Y.A.N."/>
            <person name="Phadnis S."/>
            <person name="Ravikumar R.L."/>
            <person name="Schlapbach R."/>
            <person name="Sreeman S.M."/>
            <person name="Shimizu K.K."/>
        </authorList>
    </citation>
    <scope>NUCLEOTIDE SEQUENCE</scope>
</reference>
<feature type="repeat" description="PPR" evidence="3">
    <location>
        <begin position="342"/>
        <end position="376"/>
    </location>
</feature>
<keyword evidence="2" id="KW-0809">Transit peptide</keyword>
<keyword evidence="1" id="KW-0677">Repeat</keyword>
<keyword evidence="6" id="KW-1185">Reference proteome</keyword>
<feature type="repeat" description="PPR" evidence="3">
    <location>
        <begin position="96"/>
        <end position="130"/>
    </location>
</feature>